<reference evidence="4" key="1">
    <citation type="journal article" date="2019" name="Int. J. Syst. Evol. Microbiol.">
        <title>The Global Catalogue of Microorganisms (GCM) 10K type strain sequencing project: providing services to taxonomists for standard genome sequencing and annotation.</title>
        <authorList>
            <consortium name="The Broad Institute Genomics Platform"/>
            <consortium name="The Broad Institute Genome Sequencing Center for Infectious Disease"/>
            <person name="Wu L."/>
            <person name="Ma J."/>
        </authorList>
    </citation>
    <scope>NUCLEOTIDE SEQUENCE [LARGE SCALE GENOMIC DNA]</scope>
    <source>
        <strain evidence="4">JCM 14718</strain>
    </source>
</reference>
<protein>
    <submittedName>
        <fullName evidence="3">SGNH/GDSL hydrolase family protein</fullName>
    </submittedName>
</protein>
<keyword evidence="4" id="KW-1185">Reference proteome</keyword>
<comment type="caution">
    <text evidence="3">The sequence shown here is derived from an EMBL/GenBank/DDBJ whole genome shotgun (WGS) entry which is preliminary data.</text>
</comment>
<dbReference type="RefSeq" id="WP_344314276.1">
    <property type="nucleotide sequence ID" value="NZ_BAAANY010000032.1"/>
</dbReference>
<dbReference type="EMBL" id="BAAANY010000032">
    <property type="protein sequence ID" value="GAA1708990.1"/>
    <property type="molecule type" value="Genomic_DNA"/>
</dbReference>
<evidence type="ECO:0000313" key="4">
    <source>
        <dbReference type="Proteomes" id="UP001500618"/>
    </source>
</evidence>
<feature type="chain" id="PRO_5046492994" evidence="1">
    <location>
        <begin position="26"/>
        <end position="351"/>
    </location>
</feature>
<organism evidence="3 4">
    <name type="scientific">Fodinicola feengrottensis</name>
    <dbReference type="NCBI Taxonomy" id="435914"/>
    <lineage>
        <taxon>Bacteria</taxon>
        <taxon>Bacillati</taxon>
        <taxon>Actinomycetota</taxon>
        <taxon>Actinomycetes</taxon>
        <taxon>Mycobacteriales</taxon>
        <taxon>Fodinicola</taxon>
    </lineage>
</organism>
<dbReference type="Proteomes" id="UP001500618">
    <property type="component" value="Unassembled WGS sequence"/>
</dbReference>
<evidence type="ECO:0000256" key="1">
    <source>
        <dbReference type="SAM" id="SignalP"/>
    </source>
</evidence>
<dbReference type="InterPro" id="IPR037460">
    <property type="entry name" value="SEST-like"/>
</dbReference>
<dbReference type="InterPro" id="IPR013830">
    <property type="entry name" value="SGNH_hydro"/>
</dbReference>
<keyword evidence="1" id="KW-0732">Signal</keyword>
<dbReference type="PANTHER" id="PTHR37981:SF1">
    <property type="entry name" value="SGNH HYDROLASE-TYPE ESTERASE DOMAIN-CONTAINING PROTEIN"/>
    <property type="match status" value="1"/>
</dbReference>
<evidence type="ECO:0000313" key="3">
    <source>
        <dbReference type="EMBL" id="GAA1708990.1"/>
    </source>
</evidence>
<dbReference type="Pfam" id="PF13472">
    <property type="entry name" value="Lipase_GDSL_2"/>
    <property type="match status" value="1"/>
</dbReference>
<dbReference type="InterPro" id="IPR036514">
    <property type="entry name" value="SGNH_hydro_sf"/>
</dbReference>
<evidence type="ECO:0000259" key="2">
    <source>
        <dbReference type="Pfam" id="PF13472"/>
    </source>
</evidence>
<dbReference type="Gene3D" id="3.40.50.1110">
    <property type="entry name" value="SGNH hydrolase"/>
    <property type="match status" value="1"/>
</dbReference>
<name>A0ABP4URK6_9ACTN</name>
<proteinExistence type="predicted"/>
<dbReference type="SUPFAM" id="SSF52266">
    <property type="entry name" value="SGNH hydrolase"/>
    <property type="match status" value="1"/>
</dbReference>
<feature type="domain" description="SGNH hydrolase-type esterase" evidence="2">
    <location>
        <begin position="41"/>
        <end position="282"/>
    </location>
</feature>
<dbReference type="GO" id="GO:0016787">
    <property type="term" value="F:hydrolase activity"/>
    <property type="evidence" value="ECO:0007669"/>
    <property type="project" value="UniProtKB-KW"/>
</dbReference>
<sequence>MTVRRIARICAALAAFVLCATLVPAASNAAASAPTYQHYVALGDSYAAGPLIPLPRLDPLLCVRSTNDYAALLASHLGLWSYTDNTCSGADTSNMTGSQSLVLGSHAPQFDGLTAATDLVSISIGGNDYSVFGSIVGTCPGLKDSDPTGAPCKAHFTVNGTDTLLAALANTKTNITTVLNGIHQRSPHAKVLVVGYPRLTPTSGYCADLPLADGDYAWADSLERALNAAASSAAAATGSTFVDTYGPSLGHDVCAGDVAWVNGKDLNLLAAAPYHPFYAGMAAEASLAYNVLAGQPASAGTAQQAFAAAQATQRLQPKAVDPNTAKLAKLLGLHNGAPLSPTAQQALFPTH</sequence>
<gene>
    <name evidence="3" type="ORF">GCM10009765_68100</name>
</gene>
<dbReference type="PANTHER" id="PTHR37981">
    <property type="entry name" value="LIPASE 2"/>
    <property type="match status" value="1"/>
</dbReference>
<accession>A0ABP4URK6</accession>
<dbReference type="CDD" id="cd01823">
    <property type="entry name" value="SEST_like"/>
    <property type="match status" value="1"/>
</dbReference>
<keyword evidence="3" id="KW-0378">Hydrolase</keyword>
<feature type="signal peptide" evidence="1">
    <location>
        <begin position="1"/>
        <end position="25"/>
    </location>
</feature>